<proteinExistence type="predicted"/>
<dbReference type="Proteomes" id="UP001056120">
    <property type="component" value="Linkage Group LG15"/>
</dbReference>
<sequence>MVVWANLSELKDLNYKYKIRFGDPNTTTDKDRPSLSHTTPKHTLSPLSIVAYIFHPKDPNSSPNIIHLHLFFHSINQIER</sequence>
<organism evidence="1 2">
    <name type="scientific">Smallanthus sonchifolius</name>
    <dbReference type="NCBI Taxonomy" id="185202"/>
    <lineage>
        <taxon>Eukaryota</taxon>
        <taxon>Viridiplantae</taxon>
        <taxon>Streptophyta</taxon>
        <taxon>Embryophyta</taxon>
        <taxon>Tracheophyta</taxon>
        <taxon>Spermatophyta</taxon>
        <taxon>Magnoliopsida</taxon>
        <taxon>eudicotyledons</taxon>
        <taxon>Gunneridae</taxon>
        <taxon>Pentapetalae</taxon>
        <taxon>asterids</taxon>
        <taxon>campanulids</taxon>
        <taxon>Asterales</taxon>
        <taxon>Asteraceae</taxon>
        <taxon>Asteroideae</taxon>
        <taxon>Heliantheae alliance</taxon>
        <taxon>Millerieae</taxon>
        <taxon>Smallanthus</taxon>
    </lineage>
</organism>
<gene>
    <name evidence="1" type="ORF">L1987_47525</name>
</gene>
<accession>A0ACB9G3T5</accession>
<evidence type="ECO:0000313" key="1">
    <source>
        <dbReference type="EMBL" id="KAI3777723.1"/>
    </source>
</evidence>
<reference evidence="1 2" key="2">
    <citation type="journal article" date="2022" name="Mol. Ecol. Resour.">
        <title>The genomes of chicory, endive, great burdock and yacon provide insights into Asteraceae paleo-polyploidization history and plant inulin production.</title>
        <authorList>
            <person name="Fan W."/>
            <person name="Wang S."/>
            <person name="Wang H."/>
            <person name="Wang A."/>
            <person name="Jiang F."/>
            <person name="Liu H."/>
            <person name="Zhao H."/>
            <person name="Xu D."/>
            <person name="Zhang Y."/>
        </authorList>
    </citation>
    <scope>NUCLEOTIDE SEQUENCE [LARGE SCALE GENOMIC DNA]</scope>
    <source>
        <strain evidence="2">cv. Yunnan</strain>
        <tissue evidence="1">Leaves</tissue>
    </source>
</reference>
<keyword evidence="2" id="KW-1185">Reference proteome</keyword>
<dbReference type="EMBL" id="CM042032">
    <property type="protein sequence ID" value="KAI3777723.1"/>
    <property type="molecule type" value="Genomic_DNA"/>
</dbReference>
<name>A0ACB9G3T5_9ASTR</name>
<reference evidence="2" key="1">
    <citation type="journal article" date="2022" name="Mol. Ecol. Resour.">
        <title>The genomes of chicory, endive, great burdock and yacon provide insights into Asteraceae palaeo-polyploidization history and plant inulin production.</title>
        <authorList>
            <person name="Fan W."/>
            <person name="Wang S."/>
            <person name="Wang H."/>
            <person name="Wang A."/>
            <person name="Jiang F."/>
            <person name="Liu H."/>
            <person name="Zhao H."/>
            <person name="Xu D."/>
            <person name="Zhang Y."/>
        </authorList>
    </citation>
    <scope>NUCLEOTIDE SEQUENCE [LARGE SCALE GENOMIC DNA]</scope>
    <source>
        <strain evidence="2">cv. Yunnan</strain>
    </source>
</reference>
<comment type="caution">
    <text evidence="1">The sequence shown here is derived from an EMBL/GenBank/DDBJ whole genome shotgun (WGS) entry which is preliminary data.</text>
</comment>
<protein>
    <submittedName>
        <fullName evidence="1">Uncharacterized protein</fullName>
    </submittedName>
</protein>
<evidence type="ECO:0000313" key="2">
    <source>
        <dbReference type="Proteomes" id="UP001056120"/>
    </source>
</evidence>